<dbReference type="NCBIfam" id="NF041259">
    <property type="entry name" value="mono_DmmA_fam"/>
    <property type="match status" value="1"/>
</dbReference>
<evidence type="ECO:0000256" key="1">
    <source>
        <dbReference type="ARBA" id="ARBA00022630"/>
    </source>
</evidence>
<feature type="domain" description="Dimethylamine monooxygenase subunit DmmA-like C-terminal" evidence="7">
    <location>
        <begin position="141"/>
        <end position="184"/>
    </location>
</feature>
<dbReference type="InterPro" id="IPR054582">
    <property type="entry name" value="DmmA-like_N"/>
</dbReference>
<evidence type="ECO:0000256" key="6">
    <source>
        <dbReference type="ARBA" id="ARBA00023014"/>
    </source>
</evidence>
<keyword evidence="4" id="KW-0560">Oxidoreductase</keyword>
<evidence type="ECO:0000256" key="3">
    <source>
        <dbReference type="ARBA" id="ARBA00022723"/>
    </source>
</evidence>
<reference evidence="9 10" key="1">
    <citation type="submission" date="2024-01" db="EMBL/GenBank/DDBJ databases">
        <title>The diversity of rhizobia nodulating Mimosa spp. in eleven states of Brazil covering several biomes is determined by host plant, location, and edaphic factors.</title>
        <authorList>
            <person name="Rouws L."/>
            <person name="Barauna A."/>
            <person name="Beukes C."/>
            <person name="De Faria S.M."/>
            <person name="Gross E."/>
            <person name="Dos Reis Junior F.B."/>
            <person name="Simon M."/>
            <person name="Maluk M."/>
            <person name="Odee D.W."/>
            <person name="Kenicer G."/>
            <person name="Young J.P.W."/>
            <person name="Reis V.M."/>
            <person name="Zilli J."/>
            <person name="James E.K."/>
        </authorList>
    </citation>
    <scope>NUCLEOTIDE SEQUENCE [LARGE SCALE GENOMIC DNA]</scope>
    <source>
        <strain evidence="9 10">JPY77</strain>
    </source>
</reference>
<accession>A0ABU9Q7E9</accession>
<dbReference type="RefSeq" id="WP_342965345.1">
    <property type="nucleotide sequence ID" value="NZ_JAZHGC010000004.1"/>
</dbReference>
<comment type="caution">
    <text evidence="9">The sequence shown here is derived from an EMBL/GenBank/DDBJ whole genome shotgun (WGS) entry which is preliminary data.</text>
</comment>
<keyword evidence="1" id="KW-0285">Flavoprotein</keyword>
<dbReference type="Pfam" id="PF22290">
    <property type="entry name" value="DmmA-like_N"/>
    <property type="match status" value="1"/>
</dbReference>
<evidence type="ECO:0000256" key="5">
    <source>
        <dbReference type="ARBA" id="ARBA00023004"/>
    </source>
</evidence>
<feature type="domain" description="Dimethylamine monooxygenase subunit DmmA-like N-terminal" evidence="8">
    <location>
        <begin position="11"/>
        <end position="127"/>
    </location>
</feature>
<evidence type="ECO:0000259" key="7">
    <source>
        <dbReference type="Pfam" id="PF22289"/>
    </source>
</evidence>
<keyword evidence="9" id="KW-0503">Monooxygenase</keyword>
<gene>
    <name evidence="9" type="ORF">V4C55_06450</name>
</gene>
<dbReference type="GO" id="GO:0004497">
    <property type="term" value="F:monooxygenase activity"/>
    <property type="evidence" value="ECO:0007669"/>
    <property type="project" value="UniProtKB-KW"/>
</dbReference>
<keyword evidence="5" id="KW-0408">Iron</keyword>
<protein>
    <submittedName>
        <fullName evidence="9">Dimethylamine monooxygenase subunit DmmA family protein</fullName>
    </submittedName>
</protein>
<keyword evidence="3" id="KW-0479">Metal-binding</keyword>
<keyword evidence="10" id="KW-1185">Reference proteome</keyword>
<evidence type="ECO:0000259" key="8">
    <source>
        <dbReference type="Pfam" id="PF22290"/>
    </source>
</evidence>
<evidence type="ECO:0000313" key="9">
    <source>
        <dbReference type="EMBL" id="MEM5285338.1"/>
    </source>
</evidence>
<evidence type="ECO:0000313" key="10">
    <source>
        <dbReference type="Proteomes" id="UP001494588"/>
    </source>
</evidence>
<keyword evidence="6" id="KW-0411">Iron-sulfur</keyword>
<dbReference type="InterPro" id="IPR048037">
    <property type="entry name" value="DmmA-like_C"/>
</dbReference>
<name>A0ABU9Q7E9_9BURK</name>
<dbReference type="Pfam" id="PF22289">
    <property type="entry name" value="DmmA-like_C"/>
    <property type="match status" value="1"/>
</dbReference>
<organism evidence="9 10">
    <name type="scientific">Paraburkholderia sabiae</name>
    <dbReference type="NCBI Taxonomy" id="273251"/>
    <lineage>
        <taxon>Bacteria</taxon>
        <taxon>Pseudomonadati</taxon>
        <taxon>Pseudomonadota</taxon>
        <taxon>Betaproteobacteria</taxon>
        <taxon>Burkholderiales</taxon>
        <taxon>Burkholderiaceae</taxon>
        <taxon>Paraburkholderia</taxon>
    </lineage>
</organism>
<sequence>MDETTMMSTNKSRPEYVRLAPDLHGTRHWFITNGASAEDCVRASLALAGLAPMEVWEVQDPKRHGAGVTFHEARERTFADDASLFAALDEALRDPAVATVGLRLYVLGSEPFIWSVRRIADHYALASEAVQVQHSGTLQRRVYCIHCHAFNDAVTRNVVTCNGCGLQLLVRDHFSRRLAAFMGVQADAEVAGELPAISQPYL</sequence>
<evidence type="ECO:0000256" key="2">
    <source>
        <dbReference type="ARBA" id="ARBA00022714"/>
    </source>
</evidence>
<dbReference type="Proteomes" id="UP001494588">
    <property type="component" value="Unassembled WGS sequence"/>
</dbReference>
<proteinExistence type="predicted"/>
<keyword evidence="2" id="KW-0001">2Fe-2S</keyword>
<evidence type="ECO:0000256" key="4">
    <source>
        <dbReference type="ARBA" id="ARBA00023002"/>
    </source>
</evidence>
<dbReference type="EMBL" id="JAZHGC010000004">
    <property type="protein sequence ID" value="MEM5285338.1"/>
    <property type="molecule type" value="Genomic_DNA"/>
</dbReference>